<dbReference type="InterPro" id="IPR050065">
    <property type="entry name" value="GlmU-like"/>
</dbReference>
<proteinExistence type="predicted"/>
<dbReference type="GO" id="GO:0016779">
    <property type="term" value="F:nucleotidyltransferase activity"/>
    <property type="evidence" value="ECO:0007669"/>
    <property type="project" value="UniProtKB-KW"/>
</dbReference>
<accession>A0A7J4ITG7</accession>
<dbReference type="PANTHER" id="PTHR43584">
    <property type="entry name" value="NUCLEOTIDYL TRANSFERASE"/>
    <property type="match status" value="1"/>
</dbReference>
<evidence type="ECO:0000256" key="1">
    <source>
        <dbReference type="ARBA" id="ARBA00022679"/>
    </source>
</evidence>
<keyword evidence="2" id="KW-0548">Nucleotidyltransferase</keyword>
<dbReference type="InterPro" id="IPR005835">
    <property type="entry name" value="NTP_transferase_dom"/>
</dbReference>
<comment type="caution">
    <text evidence="4">The sequence shown here is derived from an EMBL/GenBank/DDBJ whole genome shotgun (WGS) entry which is preliminary data.</text>
</comment>
<dbReference type="AlphaFoldDB" id="A0A7J4ITG7"/>
<protein>
    <submittedName>
        <fullName evidence="4">NTP transferase domain-containing protein</fullName>
    </submittedName>
</protein>
<reference evidence="5" key="1">
    <citation type="journal article" date="2020" name="bioRxiv">
        <title>A rank-normalized archaeal taxonomy based on genome phylogeny resolves widespread incomplete and uneven classifications.</title>
        <authorList>
            <person name="Rinke C."/>
            <person name="Chuvochina M."/>
            <person name="Mussig A.J."/>
            <person name="Chaumeil P.-A."/>
            <person name="Waite D.W."/>
            <person name="Whitman W.B."/>
            <person name="Parks D.H."/>
            <person name="Hugenholtz P."/>
        </authorList>
    </citation>
    <scope>NUCLEOTIDE SEQUENCE [LARGE SCALE GENOMIC DNA]</scope>
</reference>
<dbReference type="EMBL" id="DUFG01000013">
    <property type="protein sequence ID" value="HIH08120.1"/>
    <property type="molecule type" value="Genomic_DNA"/>
</dbReference>
<sequence>MTGQLKAVVLAAGKGVRLRPVTEGIPKVMVKVAGRPLLERILENLLKAGVKETHLVVGYRKEVVEEHFGSDFNGMKLNYFVQGRQLGTAHAVSLVEGYTEERFLMLNGDVLVDAELLKKLALMDEFDPFDVMIVARRVQDPWRYGVLKVQGNKVVDIVEKPAPGKEPSNLINAGIYRFTDKIFESIKKTKLSERNEFEIVDSIKIAMKSGANVGFLLHEGLCIDVGDEDDLRKANEMKL</sequence>
<evidence type="ECO:0000259" key="3">
    <source>
        <dbReference type="Pfam" id="PF00483"/>
    </source>
</evidence>
<dbReference type="Proteomes" id="UP000577419">
    <property type="component" value="Unassembled WGS sequence"/>
</dbReference>
<dbReference type="SUPFAM" id="SSF53448">
    <property type="entry name" value="Nucleotide-diphospho-sugar transferases"/>
    <property type="match status" value="1"/>
</dbReference>
<dbReference type="Pfam" id="PF00483">
    <property type="entry name" value="NTP_transferase"/>
    <property type="match status" value="1"/>
</dbReference>
<evidence type="ECO:0000256" key="2">
    <source>
        <dbReference type="ARBA" id="ARBA00022695"/>
    </source>
</evidence>
<evidence type="ECO:0000313" key="5">
    <source>
        <dbReference type="Proteomes" id="UP000577419"/>
    </source>
</evidence>
<name>A0A7J4ITG7_9ARCH</name>
<dbReference type="InterPro" id="IPR029044">
    <property type="entry name" value="Nucleotide-diphossugar_trans"/>
</dbReference>
<evidence type="ECO:0000313" key="4">
    <source>
        <dbReference type="EMBL" id="HIH08120.1"/>
    </source>
</evidence>
<dbReference type="Gene3D" id="3.90.550.10">
    <property type="entry name" value="Spore Coat Polysaccharide Biosynthesis Protein SpsA, Chain A"/>
    <property type="match status" value="1"/>
</dbReference>
<organism evidence="4 5">
    <name type="scientific">Candidatus Iainarchaeum sp</name>
    <dbReference type="NCBI Taxonomy" id="3101447"/>
    <lineage>
        <taxon>Archaea</taxon>
        <taxon>Candidatus Iainarchaeota</taxon>
        <taxon>Candidatus Iainarchaeia</taxon>
        <taxon>Candidatus Iainarchaeales</taxon>
        <taxon>Candidatus Iainarchaeaceae</taxon>
        <taxon>Candidatus Iainarchaeum</taxon>
    </lineage>
</organism>
<dbReference type="PANTHER" id="PTHR43584:SF8">
    <property type="entry name" value="N-ACETYLMURAMATE ALPHA-1-PHOSPHATE URIDYLYLTRANSFERASE"/>
    <property type="match status" value="1"/>
</dbReference>
<dbReference type="CDD" id="cd04181">
    <property type="entry name" value="NTP_transferase"/>
    <property type="match status" value="1"/>
</dbReference>
<gene>
    <name evidence="4" type="ORF">HA237_01985</name>
</gene>
<keyword evidence="1 4" id="KW-0808">Transferase</keyword>
<feature type="domain" description="Nucleotidyl transferase" evidence="3">
    <location>
        <begin position="6"/>
        <end position="236"/>
    </location>
</feature>